<dbReference type="EMBL" id="JACAZF010000012">
    <property type="protein sequence ID" value="KAF7292109.1"/>
    <property type="molecule type" value="Genomic_DNA"/>
</dbReference>
<dbReference type="OrthoDB" id="6513042at2759"/>
<evidence type="ECO:0000313" key="4">
    <source>
        <dbReference type="Proteomes" id="UP000636479"/>
    </source>
</evidence>
<keyword evidence="1" id="KW-0696">RNA-directed RNA polymerase</keyword>
<evidence type="ECO:0000256" key="1">
    <source>
        <dbReference type="RuleBase" id="RU363098"/>
    </source>
</evidence>
<keyword evidence="1" id="KW-0548">Nucleotidyltransferase</keyword>
<dbReference type="GO" id="GO:0003723">
    <property type="term" value="F:RNA binding"/>
    <property type="evidence" value="ECO:0007669"/>
    <property type="project" value="UniProtKB-KW"/>
</dbReference>
<proteinExistence type="inferred from homology"/>
<dbReference type="Pfam" id="PF05183">
    <property type="entry name" value="RdRP"/>
    <property type="match status" value="1"/>
</dbReference>
<dbReference type="AlphaFoldDB" id="A0A8H6VSE4"/>
<comment type="caution">
    <text evidence="3">The sequence shown here is derived from an EMBL/GenBank/DDBJ whole genome shotgun (WGS) entry which is preliminary data.</text>
</comment>
<gene>
    <name evidence="3" type="ORF">MIND_01237600</name>
</gene>
<sequence length="449" mass="51034">MSQPQAAHGKHIILQHNPTKDDTEWKFTLPATAFSIPPKAKNPELYGKFIKFTATHITFQMQLLPNNRILQSDDKTKFILLSFGDLRFPETTLKATAEYMTRLFKMGLFLNGVQYRFYHHSNSQLRSRSCLLREATSDSVLDERINAWGDFSKIKSAAKRAKRIGLLFSEAQLDFDLDPKYVKDIEDIKLGDELFSDGCGLISRRLAVQLAKEKKIIFRGKRYTPTVFQIRYRGYKGVLMLHPQLDALAHNNKNEQFLVHFRKSMKKFNATQNNTFSVVDYSAPYSFGRLNNDIIVLLSSLGITNEKLLAKQQEYFNWIQNASLDTLHALDFLSAMDQETLTEGSDSDQSLASQILLDGVEAPAVAQAIRKLQMRELSGFKNERNQKDRSRMIIRKSRLIFGVCDPFGVLREGEVHIRITAGRDGATTPINGNVLVVRNPCLHPGKGTV</sequence>
<dbReference type="GeneID" id="59351384"/>
<dbReference type="GO" id="GO:0031380">
    <property type="term" value="C:nuclear RNA-directed RNA polymerase complex"/>
    <property type="evidence" value="ECO:0007669"/>
    <property type="project" value="TreeGrafter"/>
</dbReference>
<reference evidence="3" key="1">
    <citation type="submission" date="2020-05" db="EMBL/GenBank/DDBJ databases">
        <title>Mycena genomes resolve the evolution of fungal bioluminescence.</title>
        <authorList>
            <person name="Tsai I.J."/>
        </authorList>
    </citation>
    <scope>NUCLEOTIDE SEQUENCE</scope>
    <source>
        <strain evidence="3">171206Taipei</strain>
    </source>
</reference>
<evidence type="ECO:0000259" key="2">
    <source>
        <dbReference type="Pfam" id="PF05183"/>
    </source>
</evidence>
<dbReference type="InterPro" id="IPR007855">
    <property type="entry name" value="RDRP"/>
</dbReference>
<dbReference type="InterPro" id="IPR057596">
    <property type="entry name" value="RDRP_core"/>
</dbReference>
<evidence type="ECO:0000313" key="3">
    <source>
        <dbReference type="EMBL" id="KAF7292109.1"/>
    </source>
</evidence>
<keyword evidence="4" id="KW-1185">Reference proteome</keyword>
<dbReference type="EC" id="2.7.7.48" evidence="1"/>
<dbReference type="RefSeq" id="XP_037214836.1">
    <property type="nucleotide sequence ID" value="XM_037368868.1"/>
</dbReference>
<accession>A0A8H6VSE4</accession>
<dbReference type="PANTHER" id="PTHR23079">
    <property type="entry name" value="RNA-DEPENDENT RNA POLYMERASE"/>
    <property type="match status" value="1"/>
</dbReference>
<comment type="similarity">
    <text evidence="1">Belongs to the RdRP family.</text>
</comment>
<dbReference type="GO" id="GO:0003968">
    <property type="term" value="F:RNA-directed RNA polymerase activity"/>
    <property type="evidence" value="ECO:0007669"/>
    <property type="project" value="UniProtKB-KW"/>
</dbReference>
<name>A0A8H6VSE4_9AGAR</name>
<dbReference type="PANTHER" id="PTHR23079:SF55">
    <property type="entry name" value="RNA-DIRECTED RNA POLYMERASE"/>
    <property type="match status" value="1"/>
</dbReference>
<keyword evidence="1" id="KW-0808">Transferase</keyword>
<organism evidence="3 4">
    <name type="scientific">Mycena indigotica</name>
    <dbReference type="NCBI Taxonomy" id="2126181"/>
    <lineage>
        <taxon>Eukaryota</taxon>
        <taxon>Fungi</taxon>
        <taxon>Dikarya</taxon>
        <taxon>Basidiomycota</taxon>
        <taxon>Agaricomycotina</taxon>
        <taxon>Agaricomycetes</taxon>
        <taxon>Agaricomycetidae</taxon>
        <taxon>Agaricales</taxon>
        <taxon>Marasmiineae</taxon>
        <taxon>Mycenaceae</taxon>
        <taxon>Mycena</taxon>
    </lineage>
</organism>
<feature type="domain" description="RDRP core" evidence="2">
    <location>
        <begin position="59"/>
        <end position="445"/>
    </location>
</feature>
<dbReference type="GO" id="GO:0030422">
    <property type="term" value="P:siRNA processing"/>
    <property type="evidence" value="ECO:0007669"/>
    <property type="project" value="TreeGrafter"/>
</dbReference>
<protein>
    <recommendedName>
        <fullName evidence="1">RNA-dependent RNA polymerase</fullName>
        <ecNumber evidence="1">2.7.7.48</ecNumber>
    </recommendedName>
</protein>
<keyword evidence="1" id="KW-0694">RNA-binding</keyword>
<dbReference type="Proteomes" id="UP000636479">
    <property type="component" value="Unassembled WGS sequence"/>
</dbReference>
<comment type="catalytic activity">
    <reaction evidence="1">
        <text>RNA(n) + a ribonucleoside 5'-triphosphate = RNA(n+1) + diphosphate</text>
        <dbReference type="Rhea" id="RHEA:21248"/>
        <dbReference type="Rhea" id="RHEA-COMP:14527"/>
        <dbReference type="Rhea" id="RHEA-COMP:17342"/>
        <dbReference type="ChEBI" id="CHEBI:33019"/>
        <dbReference type="ChEBI" id="CHEBI:61557"/>
        <dbReference type="ChEBI" id="CHEBI:140395"/>
        <dbReference type="EC" id="2.7.7.48"/>
    </reaction>
</comment>